<protein>
    <recommendedName>
        <fullName evidence="4 9">N-(5'-phosphoribosyl)anthranilate isomerase</fullName>
        <shortName evidence="9">PRAI</shortName>
        <ecNumber evidence="3 9">5.3.1.24</ecNumber>
    </recommendedName>
</protein>
<evidence type="ECO:0000256" key="4">
    <source>
        <dbReference type="ARBA" id="ARBA00022272"/>
    </source>
</evidence>
<evidence type="ECO:0000256" key="9">
    <source>
        <dbReference type="HAMAP-Rule" id="MF_00135"/>
    </source>
</evidence>
<comment type="catalytic activity">
    <reaction evidence="1 9">
        <text>N-(5-phospho-beta-D-ribosyl)anthranilate = 1-(2-carboxyphenylamino)-1-deoxy-D-ribulose 5-phosphate</text>
        <dbReference type="Rhea" id="RHEA:21540"/>
        <dbReference type="ChEBI" id="CHEBI:18277"/>
        <dbReference type="ChEBI" id="CHEBI:58613"/>
        <dbReference type="EC" id="5.3.1.24"/>
    </reaction>
</comment>
<dbReference type="InterPro" id="IPR011060">
    <property type="entry name" value="RibuloseP-bd_barrel"/>
</dbReference>
<dbReference type="UniPathway" id="UPA00035">
    <property type="reaction ID" value="UER00042"/>
</dbReference>
<evidence type="ECO:0000256" key="5">
    <source>
        <dbReference type="ARBA" id="ARBA00022605"/>
    </source>
</evidence>
<proteinExistence type="inferred from homology"/>
<reference evidence="11 12" key="1">
    <citation type="submission" date="2019-03" db="EMBL/GenBank/DDBJ databases">
        <title>Genomic Encyclopedia of Type Strains, Phase IV (KMG-IV): sequencing the most valuable type-strain genomes for metagenomic binning, comparative biology and taxonomic classification.</title>
        <authorList>
            <person name="Goeker M."/>
        </authorList>
    </citation>
    <scope>NUCLEOTIDE SEQUENCE [LARGE SCALE GENOMIC DNA]</scope>
    <source>
        <strain evidence="11 12">DSM 100013</strain>
    </source>
</reference>
<sequence>MVPKIKLCGIRTLEEINIINNFPIDYVGFVFAPSKRQISTNHFASLKDSLRKDIKTVGVFVNESISTINYIVDKYGLDLVQLHGNETEDYCRCIIAPLWKSISVKSMESVNVLNSYKSPIGFLLDTYSPTSRGGTGETFNWNLVKGISNTHNIILAGGLNEHNVCSAIKTVKPQVIDVSSGIEKDNTKNQQLIDKFIGRVMANDIK</sequence>
<dbReference type="AlphaFoldDB" id="A0A4R2UH78"/>
<dbReference type="RefSeq" id="WP_132847458.1">
    <property type="nucleotide sequence ID" value="NZ_CP058648.1"/>
</dbReference>
<dbReference type="EMBL" id="SLYC01000002">
    <property type="protein sequence ID" value="TCQ07113.1"/>
    <property type="molecule type" value="Genomic_DNA"/>
</dbReference>
<dbReference type="Pfam" id="PF00697">
    <property type="entry name" value="PRAI"/>
    <property type="match status" value="1"/>
</dbReference>
<feature type="domain" description="N-(5'phosphoribosyl) anthranilate isomerase (PRAI)" evidence="10">
    <location>
        <begin position="6"/>
        <end position="197"/>
    </location>
</feature>
<evidence type="ECO:0000256" key="2">
    <source>
        <dbReference type="ARBA" id="ARBA00004664"/>
    </source>
</evidence>
<comment type="caution">
    <text evidence="11">The sequence shown here is derived from an EMBL/GenBank/DDBJ whole genome shotgun (WGS) entry which is preliminary data.</text>
</comment>
<organism evidence="11 12">
    <name type="scientific">Serpentinicella alkaliphila</name>
    <dbReference type="NCBI Taxonomy" id="1734049"/>
    <lineage>
        <taxon>Bacteria</taxon>
        <taxon>Bacillati</taxon>
        <taxon>Bacillota</taxon>
        <taxon>Clostridia</taxon>
        <taxon>Peptostreptococcales</taxon>
        <taxon>Natronincolaceae</taxon>
        <taxon>Serpentinicella</taxon>
    </lineage>
</organism>
<gene>
    <name evidence="9" type="primary">trpF</name>
    <name evidence="11" type="ORF">EDD79_1002109</name>
</gene>
<evidence type="ECO:0000256" key="8">
    <source>
        <dbReference type="ARBA" id="ARBA00023235"/>
    </source>
</evidence>
<dbReference type="EC" id="5.3.1.24" evidence="3 9"/>
<keyword evidence="12" id="KW-1185">Reference proteome</keyword>
<keyword evidence="8 9" id="KW-0413">Isomerase</keyword>
<name>A0A4R2UH78_9FIRM</name>
<keyword evidence="5 9" id="KW-0028">Amino-acid biosynthesis</keyword>
<dbReference type="OrthoDB" id="9786954at2"/>
<evidence type="ECO:0000256" key="7">
    <source>
        <dbReference type="ARBA" id="ARBA00023141"/>
    </source>
</evidence>
<dbReference type="InterPro" id="IPR001240">
    <property type="entry name" value="PRAI_dom"/>
</dbReference>
<dbReference type="HAMAP" id="MF_00135">
    <property type="entry name" value="PRAI"/>
    <property type="match status" value="1"/>
</dbReference>
<accession>A0A4R2UH78</accession>
<evidence type="ECO:0000313" key="11">
    <source>
        <dbReference type="EMBL" id="TCQ07113.1"/>
    </source>
</evidence>
<dbReference type="Gene3D" id="3.20.20.70">
    <property type="entry name" value="Aldolase class I"/>
    <property type="match status" value="1"/>
</dbReference>
<keyword evidence="7 9" id="KW-0057">Aromatic amino acid biosynthesis</keyword>
<keyword evidence="6 9" id="KW-0822">Tryptophan biosynthesis</keyword>
<dbReference type="InterPro" id="IPR044643">
    <property type="entry name" value="TrpF_fam"/>
</dbReference>
<dbReference type="PANTHER" id="PTHR42894">
    <property type="entry name" value="N-(5'-PHOSPHORIBOSYL)ANTHRANILATE ISOMERASE"/>
    <property type="match status" value="1"/>
</dbReference>
<comment type="similarity">
    <text evidence="9">Belongs to the TrpF family.</text>
</comment>
<evidence type="ECO:0000256" key="6">
    <source>
        <dbReference type="ARBA" id="ARBA00022822"/>
    </source>
</evidence>
<evidence type="ECO:0000313" key="12">
    <source>
        <dbReference type="Proteomes" id="UP000295504"/>
    </source>
</evidence>
<dbReference type="InterPro" id="IPR013785">
    <property type="entry name" value="Aldolase_TIM"/>
</dbReference>
<evidence type="ECO:0000256" key="3">
    <source>
        <dbReference type="ARBA" id="ARBA00012572"/>
    </source>
</evidence>
<dbReference type="PANTHER" id="PTHR42894:SF1">
    <property type="entry name" value="N-(5'-PHOSPHORIBOSYL)ANTHRANILATE ISOMERASE"/>
    <property type="match status" value="1"/>
</dbReference>
<dbReference type="Proteomes" id="UP000295504">
    <property type="component" value="Unassembled WGS sequence"/>
</dbReference>
<dbReference type="SUPFAM" id="SSF51366">
    <property type="entry name" value="Ribulose-phoshate binding barrel"/>
    <property type="match status" value="1"/>
</dbReference>
<dbReference type="GO" id="GO:0000162">
    <property type="term" value="P:L-tryptophan biosynthetic process"/>
    <property type="evidence" value="ECO:0007669"/>
    <property type="project" value="UniProtKB-UniRule"/>
</dbReference>
<evidence type="ECO:0000259" key="10">
    <source>
        <dbReference type="Pfam" id="PF00697"/>
    </source>
</evidence>
<dbReference type="CDD" id="cd00405">
    <property type="entry name" value="PRAI"/>
    <property type="match status" value="1"/>
</dbReference>
<comment type="pathway">
    <text evidence="2 9">Amino-acid biosynthesis; L-tryptophan biosynthesis; L-tryptophan from chorismate: step 3/5.</text>
</comment>
<evidence type="ECO:0000256" key="1">
    <source>
        <dbReference type="ARBA" id="ARBA00001164"/>
    </source>
</evidence>
<dbReference type="GO" id="GO:0004640">
    <property type="term" value="F:phosphoribosylanthranilate isomerase activity"/>
    <property type="evidence" value="ECO:0007669"/>
    <property type="project" value="UniProtKB-UniRule"/>
</dbReference>